<dbReference type="Pfam" id="PF05164">
    <property type="entry name" value="ZapA"/>
    <property type="match status" value="1"/>
</dbReference>
<keyword evidence="13" id="KW-1185">Reference proteome</keyword>
<sequence length="104" mass="11711">MAEHSMQETLEIVVLGRRFRVACPKGHEAALQEAARDLDDRLKTLRLASDLGNREQLLTMAALNLTHELRLAQAQSREYADAMDSKIKVLQTTIEQALVNQVKN</sequence>
<evidence type="ECO:0000256" key="8">
    <source>
        <dbReference type="ARBA" id="ARBA00023306"/>
    </source>
</evidence>
<evidence type="ECO:0000256" key="11">
    <source>
        <dbReference type="ARBA" id="ARBA00033158"/>
    </source>
</evidence>
<evidence type="ECO:0000256" key="7">
    <source>
        <dbReference type="ARBA" id="ARBA00023210"/>
    </source>
</evidence>
<dbReference type="PANTHER" id="PTHR34981">
    <property type="entry name" value="CELL DIVISION PROTEIN ZAPA"/>
    <property type="match status" value="1"/>
</dbReference>
<dbReference type="STRING" id="745411.B3C1_14625"/>
<organism evidence="12 13">
    <name type="scientific">Gallaecimonas xiamenensis 3-C-1</name>
    <dbReference type="NCBI Taxonomy" id="745411"/>
    <lineage>
        <taxon>Bacteria</taxon>
        <taxon>Pseudomonadati</taxon>
        <taxon>Pseudomonadota</taxon>
        <taxon>Gammaproteobacteria</taxon>
        <taxon>Enterobacterales</taxon>
        <taxon>Gallaecimonadaceae</taxon>
        <taxon>Gallaecimonas</taxon>
    </lineage>
</organism>
<dbReference type="PANTHER" id="PTHR34981:SF1">
    <property type="entry name" value="CELL DIVISION PROTEIN ZAPA"/>
    <property type="match status" value="1"/>
</dbReference>
<comment type="function">
    <text evidence="9">Activator of cell division through the inhibition of FtsZ GTPase activity, therefore promoting FtsZ assembly into bundles of protofilaments necessary for the formation of the division Z ring. It is recruited early at mid-cell but it is not essential for cell division.</text>
</comment>
<comment type="caution">
    <text evidence="12">The sequence shown here is derived from an EMBL/GenBank/DDBJ whole genome shotgun (WGS) entry which is preliminary data.</text>
</comment>
<protein>
    <recommendedName>
        <fullName evidence="3">Cell division protein ZapA</fullName>
    </recommendedName>
    <alternativeName>
        <fullName evidence="11">Z ring-associated protein ZapA</fullName>
    </alternativeName>
</protein>
<comment type="subcellular location">
    <subcellularLocation>
        <location evidence="1">Cytoplasm</location>
    </subcellularLocation>
</comment>
<accession>K2IIG7</accession>
<dbReference type="EMBL" id="AMRI01000022">
    <property type="protein sequence ID" value="EKE69931.1"/>
    <property type="molecule type" value="Genomic_DNA"/>
</dbReference>
<keyword evidence="6" id="KW-0175">Coiled coil</keyword>
<name>K2IIG7_9GAMM</name>
<evidence type="ECO:0000256" key="5">
    <source>
        <dbReference type="ARBA" id="ARBA00022618"/>
    </source>
</evidence>
<comment type="similarity">
    <text evidence="2">Belongs to the ZapA family. Type 1 subfamily.</text>
</comment>
<keyword evidence="7" id="KW-0717">Septation</keyword>
<dbReference type="GO" id="GO:0000917">
    <property type="term" value="P:division septum assembly"/>
    <property type="evidence" value="ECO:0007669"/>
    <property type="project" value="UniProtKB-KW"/>
</dbReference>
<keyword evidence="5" id="KW-0132">Cell division</keyword>
<dbReference type="eggNOG" id="COG3027">
    <property type="taxonomic scope" value="Bacteria"/>
</dbReference>
<dbReference type="GO" id="GO:0030428">
    <property type="term" value="C:cell septum"/>
    <property type="evidence" value="ECO:0007669"/>
    <property type="project" value="TreeGrafter"/>
</dbReference>
<evidence type="ECO:0000256" key="2">
    <source>
        <dbReference type="ARBA" id="ARBA00010074"/>
    </source>
</evidence>
<evidence type="ECO:0000256" key="6">
    <source>
        <dbReference type="ARBA" id="ARBA00023054"/>
    </source>
</evidence>
<dbReference type="GO" id="GO:0005829">
    <property type="term" value="C:cytosol"/>
    <property type="evidence" value="ECO:0007669"/>
    <property type="project" value="TreeGrafter"/>
</dbReference>
<dbReference type="InterPro" id="IPR036192">
    <property type="entry name" value="Cell_div_ZapA-like_sf"/>
</dbReference>
<evidence type="ECO:0000313" key="13">
    <source>
        <dbReference type="Proteomes" id="UP000006755"/>
    </source>
</evidence>
<gene>
    <name evidence="12" type="ORF">B3C1_14625</name>
</gene>
<dbReference type="GO" id="GO:0032153">
    <property type="term" value="C:cell division site"/>
    <property type="evidence" value="ECO:0007669"/>
    <property type="project" value="TreeGrafter"/>
</dbReference>
<dbReference type="Gene3D" id="1.20.5.50">
    <property type="match status" value="1"/>
</dbReference>
<evidence type="ECO:0000256" key="10">
    <source>
        <dbReference type="ARBA" id="ARBA00026068"/>
    </source>
</evidence>
<dbReference type="GO" id="GO:0000921">
    <property type="term" value="P:septin ring assembly"/>
    <property type="evidence" value="ECO:0007669"/>
    <property type="project" value="TreeGrafter"/>
</dbReference>
<proteinExistence type="inferred from homology"/>
<dbReference type="Gene3D" id="3.30.160.880">
    <property type="entry name" value="Cell division protein ZapA protomer, N-terminal domain"/>
    <property type="match status" value="1"/>
</dbReference>
<dbReference type="InterPro" id="IPR042233">
    <property type="entry name" value="Cell_div_ZapA_N"/>
</dbReference>
<dbReference type="RefSeq" id="WP_008485767.1">
    <property type="nucleotide sequence ID" value="NZ_AMRI01000022.1"/>
</dbReference>
<dbReference type="GO" id="GO:0043093">
    <property type="term" value="P:FtsZ-dependent cytokinesis"/>
    <property type="evidence" value="ECO:0007669"/>
    <property type="project" value="TreeGrafter"/>
</dbReference>
<evidence type="ECO:0000256" key="4">
    <source>
        <dbReference type="ARBA" id="ARBA00022490"/>
    </source>
</evidence>
<dbReference type="Proteomes" id="UP000006755">
    <property type="component" value="Unassembled WGS sequence"/>
</dbReference>
<keyword evidence="4" id="KW-0963">Cytoplasm</keyword>
<dbReference type="SUPFAM" id="SSF102829">
    <property type="entry name" value="Cell division protein ZapA-like"/>
    <property type="match status" value="1"/>
</dbReference>
<evidence type="ECO:0000256" key="9">
    <source>
        <dbReference type="ARBA" id="ARBA00024910"/>
    </source>
</evidence>
<comment type="subunit">
    <text evidence="10">Homodimer. Interacts with FtsZ.</text>
</comment>
<dbReference type="AlphaFoldDB" id="K2IIG7"/>
<evidence type="ECO:0000313" key="12">
    <source>
        <dbReference type="EMBL" id="EKE69931.1"/>
    </source>
</evidence>
<evidence type="ECO:0000256" key="1">
    <source>
        <dbReference type="ARBA" id="ARBA00004496"/>
    </source>
</evidence>
<reference evidence="12 13" key="1">
    <citation type="journal article" date="2012" name="J. Bacteriol.">
        <title>Genome Sequence of Gallaecimonas xiamenensis Type Strain 3-C-1.</title>
        <authorList>
            <person name="Lai Q."/>
            <person name="Wang L."/>
            <person name="Wang W."/>
            <person name="Shao Z."/>
        </authorList>
    </citation>
    <scope>NUCLEOTIDE SEQUENCE [LARGE SCALE GENOMIC DNA]</scope>
    <source>
        <strain evidence="12 13">3-C-1</strain>
    </source>
</reference>
<evidence type="ECO:0000256" key="3">
    <source>
        <dbReference type="ARBA" id="ARBA00015195"/>
    </source>
</evidence>
<keyword evidence="8" id="KW-0131">Cell cycle</keyword>
<dbReference type="InterPro" id="IPR007838">
    <property type="entry name" value="Cell_div_ZapA-like"/>
</dbReference>